<dbReference type="Proteomes" id="UP000053989">
    <property type="component" value="Unassembled WGS sequence"/>
</dbReference>
<dbReference type="InParanoid" id="A0A0C3DYD6"/>
<dbReference type="EMBL" id="KN822054">
    <property type="protein sequence ID" value="KIM61214.1"/>
    <property type="molecule type" value="Genomic_DNA"/>
</dbReference>
<feature type="non-terminal residue" evidence="1">
    <location>
        <position position="56"/>
    </location>
</feature>
<evidence type="ECO:0000313" key="2">
    <source>
        <dbReference type="Proteomes" id="UP000053989"/>
    </source>
</evidence>
<reference evidence="1 2" key="1">
    <citation type="submission" date="2014-04" db="EMBL/GenBank/DDBJ databases">
        <authorList>
            <consortium name="DOE Joint Genome Institute"/>
            <person name="Kuo A."/>
            <person name="Kohler A."/>
            <person name="Nagy L.G."/>
            <person name="Floudas D."/>
            <person name="Copeland A."/>
            <person name="Barry K.W."/>
            <person name="Cichocki N."/>
            <person name="Veneault-Fourrey C."/>
            <person name="LaButti K."/>
            <person name="Lindquist E.A."/>
            <person name="Lipzen A."/>
            <person name="Lundell T."/>
            <person name="Morin E."/>
            <person name="Murat C."/>
            <person name="Sun H."/>
            <person name="Tunlid A."/>
            <person name="Henrissat B."/>
            <person name="Grigoriev I.V."/>
            <person name="Hibbett D.S."/>
            <person name="Martin F."/>
            <person name="Nordberg H.P."/>
            <person name="Cantor M.N."/>
            <person name="Hua S.X."/>
        </authorList>
    </citation>
    <scope>NUCLEOTIDE SEQUENCE [LARGE SCALE GENOMIC DNA]</scope>
    <source>
        <strain evidence="1 2">Foug A</strain>
    </source>
</reference>
<evidence type="ECO:0000313" key="1">
    <source>
        <dbReference type="EMBL" id="KIM61214.1"/>
    </source>
</evidence>
<accession>A0A0C3DYD6</accession>
<reference evidence="2" key="2">
    <citation type="submission" date="2015-01" db="EMBL/GenBank/DDBJ databases">
        <title>Evolutionary Origins and Diversification of the Mycorrhizal Mutualists.</title>
        <authorList>
            <consortium name="DOE Joint Genome Institute"/>
            <consortium name="Mycorrhizal Genomics Consortium"/>
            <person name="Kohler A."/>
            <person name="Kuo A."/>
            <person name="Nagy L.G."/>
            <person name="Floudas D."/>
            <person name="Copeland A."/>
            <person name="Barry K.W."/>
            <person name="Cichocki N."/>
            <person name="Veneault-Fourrey C."/>
            <person name="LaButti K."/>
            <person name="Lindquist E.A."/>
            <person name="Lipzen A."/>
            <person name="Lundell T."/>
            <person name="Morin E."/>
            <person name="Murat C."/>
            <person name="Riley R."/>
            <person name="Ohm R."/>
            <person name="Sun H."/>
            <person name="Tunlid A."/>
            <person name="Henrissat B."/>
            <person name="Grigoriev I.V."/>
            <person name="Hibbett D.S."/>
            <person name="Martin F."/>
        </authorList>
    </citation>
    <scope>NUCLEOTIDE SEQUENCE [LARGE SCALE GENOMIC DNA]</scope>
    <source>
        <strain evidence="2">Foug A</strain>
    </source>
</reference>
<dbReference type="OrthoDB" id="2647060at2759"/>
<dbReference type="HOGENOM" id="CLU_004552_8_1_1"/>
<protein>
    <submittedName>
        <fullName evidence="1">Uncharacterized protein</fullName>
    </submittedName>
</protein>
<organism evidence="1 2">
    <name type="scientific">Scleroderma citrinum Foug A</name>
    <dbReference type="NCBI Taxonomy" id="1036808"/>
    <lineage>
        <taxon>Eukaryota</taxon>
        <taxon>Fungi</taxon>
        <taxon>Dikarya</taxon>
        <taxon>Basidiomycota</taxon>
        <taxon>Agaricomycotina</taxon>
        <taxon>Agaricomycetes</taxon>
        <taxon>Agaricomycetidae</taxon>
        <taxon>Boletales</taxon>
        <taxon>Sclerodermatineae</taxon>
        <taxon>Sclerodermataceae</taxon>
        <taxon>Scleroderma</taxon>
    </lineage>
</organism>
<dbReference type="STRING" id="1036808.A0A0C3DYD6"/>
<name>A0A0C3DYD6_9AGAM</name>
<sequence length="56" mass="6454">WAFFPLPPQLCLAISVDLLRFYHSLFECLCNSINALASALITHYECQGFWMTTQEV</sequence>
<keyword evidence="2" id="KW-1185">Reference proteome</keyword>
<feature type="non-terminal residue" evidence="1">
    <location>
        <position position="1"/>
    </location>
</feature>
<dbReference type="AlphaFoldDB" id="A0A0C3DYD6"/>
<proteinExistence type="predicted"/>
<gene>
    <name evidence="1" type="ORF">SCLCIDRAFT_95788</name>
</gene>